<keyword evidence="3" id="KW-1185">Reference proteome</keyword>
<evidence type="ECO:0000256" key="1">
    <source>
        <dbReference type="SAM" id="MobiDB-lite"/>
    </source>
</evidence>
<evidence type="ECO:0000313" key="2">
    <source>
        <dbReference type="EMBL" id="KAK5171042.1"/>
    </source>
</evidence>
<organism evidence="2 3">
    <name type="scientific">Saxophila tyrrhenica</name>
    <dbReference type="NCBI Taxonomy" id="1690608"/>
    <lineage>
        <taxon>Eukaryota</taxon>
        <taxon>Fungi</taxon>
        <taxon>Dikarya</taxon>
        <taxon>Ascomycota</taxon>
        <taxon>Pezizomycotina</taxon>
        <taxon>Dothideomycetes</taxon>
        <taxon>Dothideomycetidae</taxon>
        <taxon>Mycosphaerellales</taxon>
        <taxon>Extremaceae</taxon>
        <taxon>Saxophila</taxon>
    </lineage>
</organism>
<dbReference type="Proteomes" id="UP001337655">
    <property type="component" value="Unassembled WGS sequence"/>
</dbReference>
<dbReference type="GeneID" id="89925532"/>
<dbReference type="AlphaFoldDB" id="A0AAV9PFC7"/>
<feature type="region of interest" description="Disordered" evidence="1">
    <location>
        <begin position="243"/>
        <end position="266"/>
    </location>
</feature>
<dbReference type="EMBL" id="JAVRRT010000006">
    <property type="protein sequence ID" value="KAK5171042.1"/>
    <property type="molecule type" value="Genomic_DNA"/>
</dbReference>
<comment type="caution">
    <text evidence="2">The sequence shown here is derived from an EMBL/GenBank/DDBJ whole genome shotgun (WGS) entry which is preliminary data.</text>
</comment>
<accession>A0AAV9PFC7</accession>
<proteinExistence type="predicted"/>
<dbReference type="RefSeq" id="XP_064660070.1">
    <property type="nucleotide sequence ID" value="XM_064801440.1"/>
</dbReference>
<protein>
    <submittedName>
        <fullName evidence="2">Uncharacterized protein</fullName>
    </submittedName>
</protein>
<gene>
    <name evidence="2" type="ORF">LTR77_004186</name>
</gene>
<reference evidence="2 3" key="1">
    <citation type="submission" date="2023-08" db="EMBL/GenBank/DDBJ databases">
        <title>Black Yeasts Isolated from many extreme environments.</title>
        <authorList>
            <person name="Coleine C."/>
            <person name="Stajich J.E."/>
            <person name="Selbmann L."/>
        </authorList>
    </citation>
    <scope>NUCLEOTIDE SEQUENCE [LARGE SCALE GENOMIC DNA]</scope>
    <source>
        <strain evidence="2 3">CCFEE 5935</strain>
    </source>
</reference>
<evidence type="ECO:0000313" key="3">
    <source>
        <dbReference type="Proteomes" id="UP001337655"/>
    </source>
</evidence>
<sequence length="571" mass="63103">MPRGRGIDPGRASAMRQILDRIDQQQGELNTTIRQRGVDGATSSQKLSKLWLLGSKALRRKGKRKLEMVKRTEGIPSDEGDTTAQTADVTNRRRNALVADPVICDRPDESLEAVTDEVRGAQAEVDNCQPGTESFSASIRQDIVVGETPDVFLPGGSERALLKDGQECPAQSTEPLACVVEALGGGDEAESTANAEDTVSNNRSAKFHLRQLIRTSAVKSSRTIPAFTNGRQVRQQREQLHVKATMQQDPHRTRAQAIPSPRPLRPNEDAILKRKAVEQLSEASGAKAREASKLPVSWTATQDGLDPKMFPSLPSLSDKTVKTHHGAVWQGILSLSHKYFQDTGIDPSSRPEFCRVPEGQLQALYQQPFGERWQAYVCEMVHLEKLKAVGVIQGCIGAAIKRHAPYITQLMRYHEAQHTFPEIALLAEQTMLADRKFQQEVIRAEAERLAGELSLTLEPQLLKLGVRKTAKQADARAFWQQCQSDLVDIFQSALVLKGLLLAAPDESALEWVARGAEVDRNTMVEANKGREPFEVLWCISPVVRVGSSPEQEWRVVSPATVQSIKKSESEN</sequence>
<name>A0AAV9PFC7_9PEZI</name>